<dbReference type="InterPro" id="IPR050397">
    <property type="entry name" value="Env_Response_Regulators"/>
</dbReference>
<dbReference type="SUPFAM" id="SSF46785">
    <property type="entry name" value="Winged helix' DNA-binding domain"/>
    <property type="match status" value="1"/>
</dbReference>
<reference evidence="6" key="1">
    <citation type="submission" date="2020-12" db="EMBL/GenBank/DDBJ databases">
        <title>Oil enriched cultivation method for isolating marine PHA-producing bacteria.</title>
        <authorList>
            <person name="Zheng W."/>
            <person name="Yu S."/>
            <person name="Huang Y."/>
        </authorList>
    </citation>
    <scope>NUCLEOTIDE SEQUENCE</scope>
    <source>
        <strain evidence="6">SY-2-3</strain>
    </source>
</reference>
<dbReference type="AlphaFoldDB" id="A0A8I1M5R5"/>
<dbReference type="Gene3D" id="2.60.120.10">
    <property type="entry name" value="Jelly Rolls"/>
    <property type="match status" value="1"/>
</dbReference>
<dbReference type="InterPro" id="IPR036388">
    <property type="entry name" value="WH-like_DNA-bd_sf"/>
</dbReference>
<dbReference type="Proteomes" id="UP000664405">
    <property type="component" value="Unassembled WGS sequence"/>
</dbReference>
<dbReference type="Pfam" id="PF13545">
    <property type="entry name" value="HTH_Crp_2"/>
    <property type="match status" value="1"/>
</dbReference>
<dbReference type="PANTHER" id="PTHR24567:SF28">
    <property type="entry name" value="LISTERIOLYSIN REGULATORY PROTEIN"/>
    <property type="match status" value="1"/>
</dbReference>
<evidence type="ECO:0000256" key="2">
    <source>
        <dbReference type="ARBA" id="ARBA00023125"/>
    </source>
</evidence>
<sequence length="244" mass="27372">MNHSTSHIFRPDIARCRDCGVRKFALFNNLTDEDFKLVHMPVEDVSLPRRGTLYNAGDMAQSIFTLRSGLIKLVHYLPDGGQRVVRLVRPGGTIGLEALVSECFTHHAEAIQDSALCRIPIAVIEKLDRESPRLHKQVLNRWHQAVMDSDNWLTQMSTGTARERVARLCLFLNDDETATCTLPSREDIGAMLGITTETASRIIADFRRADLLAFLSRNVFRLDLDGIREVAGLDETDTLPDETG</sequence>
<name>A0A8I1M5R5_9PROT</name>
<dbReference type="InterPro" id="IPR014710">
    <property type="entry name" value="RmlC-like_jellyroll"/>
</dbReference>
<gene>
    <name evidence="6" type="ORF">JF547_04345</name>
</gene>
<dbReference type="SMART" id="SM00100">
    <property type="entry name" value="cNMP"/>
    <property type="match status" value="1"/>
</dbReference>
<evidence type="ECO:0000313" key="6">
    <source>
        <dbReference type="EMBL" id="MBN8195692.1"/>
    </source>
</evidence>
<keyword evidence="3" id="KW-0804">Transcription</keyword>
<keyword evidence="1" id="KW-0805">Transcription regulation</keyword>
<dbReference type="Gene3D" id="1.10.10.10">
    <property type="entry name" value="Winged helix-like DNA-binding domain superfamily/Winged helix DNA-binding domain"/>
    <property type="match status" value="1"/>
</dbReference>
<evidence type="ECO:0000313" key="7">
    <source>
        <dbReference type="Proteomes" id="UP000664405"/>
    </source>
</evidence>
<dbReference type="EMBL" id="JAEKJW010000001">
    <property type="protein sequence ID" value="MBN8195692.1"/>
    <property type="molecule type" value="Genomic_DNA"/>
</dbReference>
<dbReference type="GO" id="GO:0005829">
    <property type="term" value="C:cytosol"/>
    <property type="evidence" value="ECO:0007669"/>
    <property type="project" value="TreeGrafter"/>
</dbReference>
<dbReference type="InterPro" id="IPR000595">
    <property type="entry name" value="cNMP-bd_dom"/>
</dbReference>
<keyword evidence="2" id="KW-0238">DNA-binding</keyword>
<evidence type="ECO:0000256" key="3">
    <source>
        <dbReference type="ARBA" id="ARBA00023163"/>
    </source>
</evidence>
<proteinExistence type="predicted"/>
<feature type="domain" description="Cyclic nucleotide-binding" evidence="4">
    <location>
        <begin position="26"/>
        <end position="100"/>
    </location>
</feature>
<accession>A0A8I1M5R5</accession>
<dbReference type="GO" id="GO:0003700">
    <property type="term" value="F:DNA-binding transcription factor activity"/>
    <property type="evidence" value="ECO:0007669"/>
    <property type="project" value="TreeGrafter"/>
</dbReference>
<dbReference type="PANTHER" id="PTHR24567">
    <property type="entry name" value="CRP FAMILY TRANSCRIPTIONAL REGULATORY PROTEIN"/>
    <property type="match status" value="1"/>
</dbReference>
<dbReference type="Pfam" id="PF00027">
    <property type="entry name" value="cNMP_binding"/>
    <property type="match status" value="1"/>
</dbReference>
<dbReference type="PROSITE" id="PS50042">
    <property type="entry name" value="CNMP_BINDING_3"/>
    <property type="match status" value="1"/>
</dbReference>
<feature type="domain" description="HTH crp-type" evidence="5">
    <location>
        <begin position="159"/>
        <end position="225"/>
    </location>
</feature>
<dbReference type="InterPro" id="IPR018490">
    <property type="entry name" value="cNMP-bd_dom_sf"/>
</dbReference>
<comment type="caution">
    <text evidence="6">The sequence shown here is derived from an EMBL/GenBank/DDBJ whole genome shotgun (WGS) entry which is preliminary data.</text>
</comment>
<evidence type="ECO:0000259" key="4">
    <source>
        <dbReference type="PROSITE" id="PS50042"/>
    </source>
</evidence>
<dbReference type="PROSITE" id="PS51063">
    <property type="entry name" value="HTH_CRP_2"/>
    <property type="match status" value="1"/>
</dbReference>
<dbReference type="CDD" id="cd00038">
    <property type="entry name" value="CAP_ED"/>
    <property type="match status" value="1"/>
</dbReference>
<dbReference type="InterPro" id="IPR036390">
    <property type="entry name" value="WH_DNA-bd_sf"/>
</dbReference>
<organism evidence="6 7">
    <name type="scientific">Thalassospira povalilytica</name>
    <dbReference type="NCBI Taxonomy" id="732237"/>
    <lineage>
        <taxon>Bacteria</taxon>
        <taxon>Pseudomonadati</taxon>
        <taxon>Pseudomonadota</taxon>
        <taxon>Alphaproteobacteria</taxon>
        <taxon>Rhodospirillales</taxon>
        <taxon>Thalassospiraceae</taxon>
        <taxon>Thalassospira</taxon>
    </lineage>
</organism>
<evidence type="ECO:0000256" key="1">
    <source>
        <dbReference type="ARBA" id="ARBA00023015"/>
    </source>
</evidence>
<evidence type="ECO:0000259" key="5">
    <source>
        <dbReference type="PROSITE" id="PS51063"/>
    </source>
</evidence>
<dbReference type="GO" id="GO:0003677">
    <property type="term" value="F:DNA binding"/>
    <property type="evidence" value="ECO:0007669"/>
    <property type="project" value="UniProtKB-KW"/>
</dbReference>
<protein>
    <submittedName>
        <fullName evidence="6">Crp/Fnr family transcriptional regulator</fullName>
    </submittedName>
</protein>
<dbReference type="InterPro" id="IPR012318">
    <property type="entry name" value="HTH_CRP"/>
</dbReference>
<dbReference type="SUPFAM" id="SSF51206">
    <property type="entry name" value="cAMP-binding domain-like"/>
    <property type="match status" value="1"/>
</dbReference>